<evidence type="ECO:0008006" key="3">
    <source>
        <dbReference type="Google" id="ProtNLM"/>
    </source>
</evidence>
<sequence length="251" mass="27881">MKTIILEIDDNNNSNVFHKSQVIESKSVVISDGEEAFGEMLFEQMSTGSNLIVDLGGGNDSKKGLEIIKKADRGDWTYIVPVGNSLSSAKNAKDTFELIGRPENTVFALNQVYDMSTIRKDWMFWFGNKALGISSLFEELNNPKTIMIPLNPFFEIAATAGYTVGEFAQICEPFLEMPDIREVMFEKSGRDKNKYLKLWGQYCQSVEAKNTLDKFMPQIADTLGQPSNIAVCSTKGGVGKSTLSHHVLSLL</sequence>
<keyword evidence="2" id="KW-1185">Reference proteome</keyword>
<dbReference type="Proteomes" id="UP000002714">
    <property type="component" value="Chromosome"/>
</dbReference>
<evidence type="ECO:0000313" key="1">
    <source>
        <dbReference type="EMBL" id="ABB44902.1"/>
    </source>
</evidence>
<dbReference type="eggNOG" id="COG1192">
    <property type="taxonomic scope" value="Bacteria"/>
</dbReference>
<dbReference type="KEGG" id="tdn:Suden_1625"/>
<protein>
    <recommendedName>
        <fullName evidence="3">ParA family protein</fullName>
    </recommendedName>
</protein>
<dbReference type="OrthoDB" id="5345420at2"/>
<dbReference type="EMBL" id="CP000153">
    <property type="protein sequence ID" value="ABB44902.1"/>
    <property type="molecule type" value="Genomic_DNA"/>
</dbReference>
<accession>Q30Q29</accession>
<dbReference type="HOGENOM" id="CLU_1106655_0_0_7"/>
<dbReference type="STRING" id="326298.Suden_1625"/>
<evidence type="ECO:0000313" key="2">
    <source>
        <dbReference type="Proteomes" id="UP000002714"/>
    </source>
</evidence>
<name>Q30Q29_SULDN</name>
<reference evidence="1 2" key="1">
    <citation type="journal article" date="2008" name="Appl. Environ. Microbiol.">
        <title>Genome of the epsilonproteobacterial chemolithoautotroph Sulfurimonas denitrificans.</title>
        <authorList>
            <person name="Sievert S.M."/>
            <person name="Scott K.M."/>
            <person name="Klotz M.G."/>
            <person name="Chain P.S.G."/>
            <person name="Hauser L.J."/>
            <person name="Hemp J."/>
            <person name="Huegler M."/>
            <person name="Land M."/>
            <person name="Lapidus A."/>
            <person name="Larimer F.W."/>
            <person name="Lucas S."/>
            <person name="Malfatti S.A."/>
            <person name="Meyer F."/>
            <person name="Paulsen I.T."/>
            <person name="Ren Q."/>
            <person name="Simon J."/>
            <person name="Bailey K."/>
            <person name="Diaz E."/>
            <person name="Fitzpatrick K.A."/>
            <person name="Glover B."/>
            <person name="Gwatney N."/>
            <person name="Korajkic A."/>
            <person name="Long A."/>
            <person name="Mobberley J.M."/>
            <person name="Pantry S.N."/>
            <person name="Pazder G."/>
            <person name="Peterson S."/>
            <person name="Quintanilla J.D."/>
            <person name="Sprinkle R."/>
            <person name="Stephens J."/>
            <person name="Thomas P."/>
            <person name="Vaughn R."/>
            <person name="Weber M.J."/>
            <person name="Wooten L.L."/>
        </authorList>
    </citation>
    <scope>NUCLEOTIDE SEQUENCE [LARGE SCALE GENOMIC DNA]</scope>
    <source>
        <strain evidence="2">ATCC 33889 / DSM 1251</strain>
    </source>
</reference>
<dbReference type="RefSeq" id="WP_011373243.1">
    <property type="nucleotide sequence ID" value="NC_007575.1"/>
</dbReference>
<proteinExistence type="predicted"/>
<gene>
    <name evidence="1" type="ordered locus">Suden_1625</name>
</gene>
<organism evidence="1 2">
    <name type="scientific">Sulfurimonas denitrificans (strain ATCC 33889 / DSM 1251)</name>
    <name type="common">Thiomicrospira denitrificans (strain ATCC 33889 / DSM 1251)</name>
    <dbReference type="NCBI Taxonomy" id="326298"/>
    <lineage>
        <taxon>Bacteria</taxon>
        <taxon>Pseudomonadati</taxon>
        <taxon>Campylobacterota</taxon>
        <taxon>Epsilonproteobacteria</taxon>
        <taxon>Campylobacterales</taxon>
        <taxon>Sulfurimonadaceae</taxon>
        <taxon>Sulfurimonas</taxon>
    </lineage>
</organism>
<dbReference type="AlphaFoldDB" id="Q30Q29"/>